<dbReference type="InterPro" id="IPR034149">
    <property type="entry name" value="TOPRIM_TopoI"/>
</dbReference>
<feature type="site" description="Interaction with DNA" evidence="10">
    <location>
        <position position="158"/>
    </location>
</feature>
<dbReference type="PANTHER" id="PTHR42785:SF1">
    <property type="entry name" value="DNA TOPOISOMERASE"/>
    <property type="match status" value="1"/>
</dbReference>
<evidence type="ECO:0000256" key="11">
    <source>
        <dbReference type="SAM" id="MobiDB-lite"/>
    </source>
</evidence>
<dbReference type="InterPro" id="IPR013498">
    <property type="entry name" value="Topo_IA_Znf"/>
</dbReference>
<feature type="site" description="Interaction with DNA" evidence="10">
    <location>
        <position position="143"/>
    </location>
</feature>
<dbReference type="Pfam" id="PF01396">
    <property type="entry name" value="Zn_ribbon_Top1"/>
    <property type="match status" value="1"/>
</dbReference>
<dbReference type="HAMAP" id="MF_00952">
    <property type="entry name" value="Topoisom_1_prok"/>
    <property type="match status" value="1"/>
</dbReference>
<keyword evidence="8 10" id="KW-0238">DNA-binding</keyword>
<dbReference type="GO" id="GO:0005694">
    <property type="term" value="C:chromosome"/>
    <property type="evidence" value="ECO:0007669"/>
    <property type="project" value="InterPro"/>
</dbReference>
<feature type="active site" description="O-(5'-phospho-DNA)-tyrosine intermediate" evidence="10">
    <location>
        <position position="296"/>
    </location>
</feature>
<dbReference type="InterPro" id="IPR003602">
    <property type="entry name" value="Topo_IA_DNA-bd_dom"/>
</dbReference>
<accession>A0A1R3WLX4</accession>
<dbReference type="SUPFAM" id="SSF56712">
    <property type="entry name" value="Prokaryotic type I DNA topoisomerase"/>
    <property type="match status" value="1"/>
</dbReference>
<evidence type="ECO:0000256" key="6">
    <source>
        <dbReference type="ARBA" id="ARBA00022842"/>
    </source>
</evidence>
<protein>
    <recommendedName>
        <fullName evidence="10">DNA topoisomerase 1</fullName>
        <ecNumber evidence="10">5.6.2.1</ecNumber>
    </recommendedName>
    <alternativeName>
        <fullName evidence="10">DNA topoisomerase I</fullName>
    </alternativeName>
</protein>
<comment type="similarity">
    <text evidence="2 10">Belongs to the type IA topoisomerase family.</text>
</comment>
<feature type="region of interest" description="Interaction with DNA" evidence="10">
    <location>
        <begin position="166"/>
        <end position="171"/>
    </location>
</feature>
<dbReference type="NCBIfam" id="TIGR01051">
    <property type="entry name" value="topA_bact"/>
    <property type="match status" value="1"/>
</dbReference>
<dbReference type="Pfam" id="PF01131">
    <property type="entry name" value="Topoisom_bac"/>
    <property type="match status" value="1"/>
</dbReference>
<dbReference type="STRING" id="515897.SAMN05421849_1036"/>
<dbReference type="InterPro" id="IPR003601">
    <property type="entry name" value="Topo_IA_2"/>
</dbReference>
<feature type="domain" description="Toprim" evidence="12">
    <location>
        <begin position="1"/>
        <end position="116"/>
    </location>
</feature>
<dbReference type="SMART" id="SM00437">
    <property type="entry name" value="TOP1Ac"/>
    <property type="match status" value="1"/>
</dbReference>
<name>A0A1R3WLX4_9RHOB</name>
<dbReference type="AlphaFoldDB" id="A0A1R3WLX4"/>
<evidence type="ECO:0000256" key="9">
    <source>
        <dbReference type="ARBA" id="ARBA00023235"/>
    </source>
</evidence>
<organism evidence="14 15">
    <name type="scientific">Pontibaca methylaminivorans</name>
    <dbReference type="NCBI Taxonomy" id="515897"/>
    <lineage>
        <taxon>Bacteria</taxon>
        <taxon>Pseudomonadati</taxon>
        <taxon>Pseudomonadota</taxon>
        <taxon>Alphaproteobacteria</taxon>
        <taxon>Rhodobacterales</taxon>
        <taxon>Roseobacteraceae</taxon>
        <taxon>Pontibaca</taxon>
    </lineage>
</organism>
<dbReference type="InterPro" id="IPR013826">
    <property type="entry name" value="Topo_IA_cen_sub3"/>
</dbReference>
<feature type="site" description="Interaction with DNA" evidence="10">
    <location>
        <position position="146"/>
    </location>
</feature>
<dbReference type="PROSITE" id="PS00396">
    <property type="entry name" value="TOPO_IA_1"/>
    <property type="match status" value="1"/>
</dbReference>
<dbReference type="InterPro" id="IPR028612">
    <property type="entry name" value="Topoisom_1_IA"/>
</dbReference>
<dbReference type="InterPro" id="IPR006171">
    <property type="entry name" value="TOPRIM_dom"/>
</dbReference>
<evidence type="ECO:0000259" key="13">
    <source>
        <dbReference type="PROSITE" id="PS52039"/>
    </source>
</evidence>
<dbReference type="InterPro" id="IPR013497">
    <property type="entry name" value="Topo_IA_cen"/>
</dbReference>
<dbReference type="CDD" id="cd03363">
    <property type="entry name" value="TOPRIM_TopoIA_TopoI"/>
    <property type="match status" value="1"/>
</dbReference>
<dbReference type="CDD" id="cd00186">
    <property type="entry name" value="TOP1Ac"/>
    <property type="match status" value="1"/>
</dbReference>
<dbReference type="GO" id="GO:0003917">
    <property type="term" value="F:DNA topoisomerase type I (single strand cut, ATP-independent) activity"/>
    <property type="evidence" value="ECO:0007669"/>
    <property type="project" value="UniProtKB-UniRule"/>
</dbReference>
<dbReference type="InterPro" id="IPR000380">
    <property type="entry name" value="Topo_IA"/>
</dbReference>
<keyword evidence="3" id="KW-0479">Metal-binding</keyword>
<dbReference type="Gene3D" id="1.10.460.10">
    <property type="entry name" value="Topoisomerase I, domain 2"/>
    <property type="match status" value="1"/>
</dbReference>
<dbReference type="InterPro" id="IPR023406">
    <property type="entry name" value="Topo_IA_AS"/>
</dbReference>
<dbReference type="PRINTS" id="PR00417">
    <property type="entry name" value="PRTPISMRASEI"/>
</dbReference>
<evidence type="ECO:0000259" key="12">
    <source>
        <dbReference type="PROSITE" id="PS50880"/>
    </source>
</evidence>
<feature type="site" description="Interaction with DNA" evidence="10">
    <location>
        <position position="298"/>
    </location>
</feature>
<comment type="catalytic activity">
    <reaction evidence="1 10">
        <text>ATP-independent breakage of single-stranded DNA, followed by passage and rejoining.</text>
        <dbReference type="EC" id="5.6.2.1"/>
    </reaction>
</comment>
<feature type="compositionally biased region" description="Low complexity" evidence="11">
    <location>
        <begin position="855"/>
        <end position="867"/>
    </location>
</feature>
<dbReference type="Gene3D" id="2.70.20.10">
    <property type="entry name" value="Topoisomerase I, domain 3"/>
    <property type="match status" value="1"/>
</dbReference>
<dbReference type="SMART" id="SM00436">
    <property type="entry name" value="TOP1Bc"/>
    <property type="match status" value="1"/>
</dbReference>
<evidence type="ECO:0000313" key="15">
    <source>
        <dbReference type="Proteomes" id="UP000192455"/>
    </source>
</evidence>
<proteinExistence type="inferred from homology"/>
<dbReference type="Gene3D" id="3.30.65.10">
    <property type="entry name" value="Bacterial Topoisomerase I, domain 1"/>
    <property type="match status" value="1"/>
</dbReference>
<evidence type="ECO:0000256" key="5">
    <source>
        <dbReference type="ARBA" id="ARBA00022833"/>
    </source>
</evidence>
<keyword evidence="4" id="KW-0863">Zinc-finger</keyword>
<comment type="subunit">
    <text evidence="10">Monomer.</text>
</comment>
<evidence type="ECO:0000256" key="1">
    <source>
        <dbReference type="ARBA" id="ARBA00000213"/>
    </source>
</evidence>
<dbReference type="PROSITE" id="PS52039">
    <property type="entry name" value="TOPO_IA_2"/>
    <property type="match status" value="1"/>
</dbReference>
<dbReference type="PANTHER" id="PTHR42785">
    <property type="entry name" value="DNA TOPOISOMERASE, TYPE IA, CORE"/>
    <property type="match status" value="1"/>
</dbReference>
<dbReference type="Proteomes" id="UP000192455">
    <property type="component" value="Unassembled WGS sequence"/>
</dbReference>
<dbReference type="Gene3D" id="1.10.290.10">
    <property type="entry name" value="Topoisomerase I, domain 4"/>
    <property type="match status" value="1"/>
</dbReference>
<dbReference type="GO" id="GO:0003677">
    <property type="term" value="F:DNA binding"/>
    <property type="evidence" value="ECO:0007669"/>
    <property type="project" value="UniProtKB-KW"/>
</dbReference>
<comment type="function">
    <text evidence="10">Releases the supercoiling and torsional tension of DNA, which is introduced during the DNA replication and transcription, by transiently cleaving and rejoining one strand of the DNA duplex. Introduces a single-strand break via transesterification at a target site in duplex DNA. The scissile phosphodiester is attacked by the catalytic tyrosine of the enzyme, resulting in the formation of a DNA-(5'-phosphotyrosyl)-enzyme intermediate and the expulsion of a 3'-OH DNA strand. The free DNA strand then undergoes passage around the unbroken strand, thus removing DNA supercoils. Finally, in the religation step, the DNA 3'-OH attacks the covalent intermediate to expel the active-site tyrosine and restore the DNA phosphodiester backbone.</text>
</comment>
<keyword evidence="15" id="KW-1185">Reference proteome</keyword>
<keyword evidence="9 10" id="KW-0413">Isomerase</keyword>
<comment type="caution">
    <text evidence="10">Lacks conserved residue(s) required for the propagation of feature annotation.</text>
</comment>
<dbReference type="InterPro" id="IPR013825">
    <property type="entry name" value="Topo_IA_cen_sub2"/>
</dbReference>
<dbReference type="Pfam" id="PF01751">
    <property type="entry name" value="Toprim"/>
    <property type="match status" value="1"/>
</dbReference>
<dbReference type="SMART" id="SM00493">
    <property type="entry name" value="TOPRIM"/>
    <property type="match status" value="1"/>
</dbReference>
<dbReference type="GO" id="GO:0006265">
    <property type="term" value="P:DNA topological change"/>
    <property type="evidence" value="ECO:0007669"/>
    <property type="project" value="UniProtKB-UniRule"/>
</dbReference>
<dbReference type="RefSeq" id="WP_076648312.1">
    <property type="nucleotide sequence ID" value="NZ_FTPS01000001.1"/>
</dbReference>
<dbReference type="OrthoDB" id="9804262at2"/>
<sequence>MPVVIVESPAKAKTISKYLGPGYTVLASYGHVRDLPAKDGSVEPDQDFDMKWEVAGDSRKHVKAIADALAEDGELILATDPDREGEAISWHLQEALTKRRALKKDTPVSRVTFNAITRDAVTRAMENPRQVDMPLVEAYLARRALDYLVGFNLSPVLWRKLPGAKSAGRVQSVALRLIVEREMEIEAFRAREYWSVKALLSTPRGQEYEARLTVLAGRKLDRYDIENATQAELAVQAITSRDLAVKSVEAKPASRNPAAPFMTSTLQQEASRKFGMGARQTMSAAQRLYEAGHITYMRTDGIDMAPEAVHAARDAIRARFGDDYVPKSPRMYKNKAKNAQEAHECIRPTVMEKDAAALRLSDPDQRRLYDLIWKRTLACQMQSARIERTTVDIASGDGEVELRATGQVMLFDGFLRIYEEGRDDSDGAEDEKRLPQIAEGEPAEKRGITPEQHFTQPPPRFTEATLVKRMEELGIGRPSTYASIVTTIQDRGYVRKDKNRLFPEDKGRLVTAFLENYFRRYVGYDFTAALEDQLDHISAGDADYKEVLASFWRDFSAAIAETSELRITEVLEKINEVLEPHLFPPTGDGSDPRLCPHCGKGRLSMRTARSGGAFIGCSNYPECRYTRPFGPPGMEEDSAIPPEGKLLGHDEGDAIRVFKGRFGPYVQRGEATEDNKKPPRQSIPKDWSPEEIELDRALMLLSLPRPIGPHPDDGVMIWANIGRYGPYLKHAESTSERGGTNANLENIDEVFTVGMNRAVQLLAEKVASRGARGRGGKTLRELGEHPEAGGAISLMDGRYGPYVKWGKINATLPKDTAPEAVTVEMAVELIAEKAAKSGKKAPAAKKAPAKRASTRKTAAPKKTAAKTAAKKTPAKQTAAKATTKKAAAGSGEG</sequence>
<feature type="region of interest" description="Disordered" evidence="11">
    <location>
        <begin position="667"/>
        <end position="689"/>
    </location>
</feature>
<feature type="region of interest" description="Disordered" evidence="11">
    <location>
        <begin position="422"/>
        <end position="458"/>
    </location>
</feature>
<feature type="site" description="Interaction with DNA" evidence="10">
    <location>
        <position position="31"/>
    </location>
</feature>
<dbReference type="InterPro" id="IPR023405">
    <property type="entry name" value="Topo_IA_core_domain"/>
</dbReference>
<dbReference type="Pfam" id="PF13368">
    <property type="entry name" value="Toprim_C_rpt"/>
    <property type="match status" value="3"/>
</dbReference>
<dbReference type="GO" id="GO:0008270">
    <property type="term" value="F:zinc ion binding"/>
    <property type="evidence" value="ECO:0007669"/>
    <property type="project" value="UniProtKB-KW"/>
</dbReference>
<evidence type="ECO:0000256" key="8">
    <source>
        <dbReference type="ARBA" id="ARBA00023125"/>
    </source>
</evidence>
<reference evidence="14 15" key="1">
    <citation type="submission" date="2017-01" db="EMBL/GenBank/DDBJ databases">
        <authorList>
            <person name="Mah S.A."/>
            <person name="Swanson W.J."/>
            <person name="Moy G.W."/>
            <person name="Vacquier V.D."/>
        </authorList>
    </citation>
    <scope>NUCLEOTIDE SEQUENCE [LARGE SCALE GENOMIC DNA]</scope>
    <source>
        <strain evidence="14 15">DSM 21219</strain>
    </source>
</reference>
<feature type="site" description="Interaction with DNA" evidence="10">
    <location>
        <position position="491"/>
    </location>
</feature>
<feature type="compositionally biased region" description="Basic residues" evidence="11">
    <location>
        <begin position="836"/>
        <end position="854"/>
    </location>
</feature>
<feature type="site" description="Interaction with DNA" evidence="10">
    <location>
        <position position="142"/>
    </location>
</feature>
<evidence type="ECO:0000256" key="7">
    <source>
        <dbReference type="ARBA" id="ARBA00023029"/>
    </source>
</evidence>
<feature type="region of interest" description="Disordered" evidence="11">
    <location>
        <begin position="835"/>
        <end position="893"/>
    </location>
</feature>
<keyword evidence="6" id="KW-0460">Magnesium</keyword>
<evidence type="ECO:0000256" key="10">
    <source>
        <dbReference type="HAMAP-Rule" id="MF_00952"/>
    </source>
</evidence>
<evidence type="ECO:0000256" key="2">
    <source>
        <dbReference type="ARBA" id="ARBA00009446"/>
    </source>
</evidence>
<dbReference type="SUPFAM" id="SSF57783">
    <property type="entry name" value="Zinc beta-ribbon"/>
    <property type="match status" value="1"/>
</dbReference>
<dbReference type="InterPro" id="IPR013824">
    <property type="entry name" value="Topo_IA_cen_sub1"/>
</dbReference>
<evidence type="ECO:0000313" key="14">
    <source>
        <dbReference type="EMBL" id="SIT78907.1"/>
    </source>
</evidence>
<dbReference type="EC" id="5.6.2.1" evidence="10"/>
<evidence type="ECO:0000256" key="3">
    <source>
        <dbReference type="ARBA" id="ARBA00022723"/>
    </source>
</evidence>
<dbReference type="PROSITE" id="PS50880">
    <property type="entry name" value="TOPRIM"/>
    <property type="match status" value="1"/>
</dbReference>
<gene>
    <name evidence="10" type="primary">topA</name>
    <name evidence="14" type="ORF">SAMN05421849_1036</name>
</gene>
<dbReference type="InterPro" id="IPR005733">
    <property type="entry name" value="TopoI_bac-type"/>
</dbReference>
<evidence type="ECO:0000256" key="4">
    <source>
        <dbReference type="ARBA" id="ARBA00022771"/>
    </source>
</evidence>
<feature type="domain" description="Topo IA-type catalytic" evidence="13">
    <location>
        <begin position="132"/>
        <end position="559"/>
    </location>
</feature>
<dbReference type="EMBL" id="FTPS01000001">
    <property type="protein sequence ID" value="SIT78907.1"/>
    <property type="molecule type" value="Genomic_DNA"/>
</dbReference>
<feature type="compositionally biased region" description="Low complexity" evidence="11">
    <location>
        <begin position="874"/>
        <end position="893"/>
    </location>
</feature>
<keyword evidence="5" id="KW-0862">Zinc</keyword>
<dbReference type="InterPro" id="IPR025589">
    <property type="entry name" value="Toprim_C_rpt"/>
</dbReference>
<dbReference type="Gene3D" id="3.40.50.140">
    <property type="match status" value="1"/>
</dbReference>
<keyword evidence="7 10" id="KW-0799">Topoisomerase</keyword>